<dbReference type="AlphaFoldDB" id="A0A0K1PER7"/>
<dbReference type="RefSeq" id="WP_050726255.1">
    <property type="nucleotide sequence ID" value="NZ_CP012332.1"/>
</dbReference>
<dbReference type="InterPro" id="IPR050266">
    <property type="entry name" value="AB_hydrolase_sf"/>
</dbReference>
<dbReference type="KEGG" id="vin:AKJ08_2415"/>
<proteinExistence type="predicted"/>
<dbReference type="InterPro" id="IPR029058">
    <property type="entry name" value="AB_hydrolase_fold"/>
</dbReference>
<dbReference type="OrthoDB" id="9804723at2"/>
<evidence type="ECO:0000313" key="3">
    <source>
        <dbReference type="Proteomes" id="UP000055590"/>
    </source>
</evidence>
<dbReference type="PRINTS" id="PR00111">
    <property type="entry name" value="ABHYDROLASE"/>
</dbReference>
<evidence type="ECO:0000259" key="1">
    <source>
        <dbReference type="Pfam" id="PF00561"/>
    </source>
</evidence>
<feature type="domain" description="AB hydrolase-1" evidence="1">
    <location>
        <begin position="37"/>
        <end position="280"/>
    </location>
</feature>
<accession>A0A0K1PER7</accession>
<gene>
    <name evidence="2" type="ORF">AKJ08_2415</name>
</gene>
<dbReference type="Gene3D" id="3.40.50.1820">
    <property type="entry name" value="alpha/beta hydrolase"/>
    <property type="match status" value="1"/>
</dbReference>
<dbReference type="PATRIC" id="fig|1391653.3.peg.2517"/>
<reference evidence="2 3" key="1">
    <citation type="submission" date="2015-08" db="EMBL/GenBank/DDBJ databases">
        <authorList>
            <person name="Babu N.S."/>
            <person name="Beckwith C.J."/>
            <person name="Beseler K.G."/>
            <person name="Brison A."/>
            <person name="Carone J.V."/>
            <person name="Caskin T.P."/>
            <person name="Diamond M."/>
            <person name="Durham M.E."/>
            <person name="Foxe J.M."/>
            <person name="Go M."/>
            <person name="Henderson B.A."/>
            <person name="Jones I.B."/>
            <person name="McGettigan J.A."/>
            <person name="Micheletti S.J."/>
            <person name="Nasrallah M.E."/>
            <person name="Ortiz D."/>
            <person name="Piller C.R."/>
            <person name="Privatt S.R."/>
            <person name="Schneider S.L."/>
            <person name="Sharp S."/>
            <person name="Smith T.C."/>
            <person name="Stanton J.D."/>
            <person name="Ullery H.E."/>
            <person name="Wilson R.J."/>
            <person name="Serrano M.G."/>
            <person name="Buck G."/>
            <person name="Lee V."/>
            <person name="Wang Y."/>
            <person name="Carvalho R."/>
            <person name="Voegtly L."/>
            <person name="Shi R."/>
            <person name="Duckworth R."/>
            <person name="Johnson A."/>
            <person name="Loviza R."/>
            <person name="Walstead R."/>
            <person name="Shah Z."/>
            <person name="Kiflezghi M."/>
            <person name="Wade K."/>
            <person name="Ball S.L."/>
            <person name="Bradley K.W."/>
            <person name="Asai D.J."/>
            <person name="Bowman C.A."/>
            <person name="Russell D.A."/>
            <person name="Pope W.H."/>
            <person name="Jacobs-Sera D."/>
            <person name="Hendrix R.W."/>
            <person name="Hatfull G.F."/>
        </authorList>
    </citation>
    <scope>NUCLEOTIDE SEQUENCE [LARGE SCALE GENOMIC DNA]</scope>
    <source>
        <strain evidence="2 3">DSM 27710</strain>
    </source>
</reference>
<dbReference type="PANTHER" id="PTHR43798:SF24">
    <property type="entry name" value="CIS-3-ALKYL-4-ALKYLOXETAN-2-ONE DECARBOXYLASE"/>
    <property type="match status" value="1"/>
</dbReference>
<dbReference type="GO" id="GO:0016020">
    <property type="term" value="C:membrane"/>
    <property type="evidence" value="ECO:0007669"/>
    <property type="project" value="TreeGrafter"/>
</dbReference>
<dbReference type="SUPFAM" id="SSF53474">
    <property type="entry name" value="alpha/beta-Hydrolases"/>
    <property type="match status" value="1"/>
</dbReference>
<name>A0A0K1PER7_9BACT</name>
<dbReference type="Proteomes" id="UP000055590">
    <property type="component" value="Chromosome"/>
</dbReference>
<evidence type="ECO:0000313" key="2">
    <source>
        <dbReference type="EMBL" id="AKU92028.1"/>
    </source>
</evidence>
<dbReference type="STRING" id="1391653.AKJ08_2415"/>
<keyword evidence="3" id="KW-1185">Reference proteome</keyword>
<sequence length="303" mass="34716">MTFDIAPFRELYPWQGHRLDVGGGVRLHYLDEGAGEPLVMLHGNPTWSFYYRNLVKGLAGRYRTIVPDHVGMGLSDKPGDDRYEYTLERRVRDLDLLLSTLEVKKDITLVLHDWGGMIGMVWAMRNLERVKRIVLFNTAGFGLPPDRILPWQIGVIRHLPRFQLPVRGFNAFVRGALLGCAKKPLSPLVKKAYLAPYDSWANRIAVQRFVEDIPLAPGDRSFELVDEVSRNLDKLAAIPVFIGWGAHDFVFDDHFLAEWRAKVPHAEVKYFEDAGHYVLEDVHDAILPLVEDFLRRHPIEARS</sequence>
<dbReference type="Pfam" id="PF00561">
    <property type="entry name" value="Abhydrolase_1"/>
    <property type="match status" value="1"/>
</dbReference>
<dbReference type="InterPro" id="IPR000073">
    <property type="entry name" value="AB_hydrolase_1"/>
</dbReference>
<dbReference type="EMBL" id="CP012332">
    <property type="protein sequence ID" value="AKU92028.1"/>
    <property type="molecule type" value="Genomic_DNA"/>
</dbReference>
<dbReference type="PANTHER" id="PTHR43798">
    <property type="entry name" value="MONOACYLGLYCEROL LIPASE"/>
    <property type="match status" value="1"/>
</dbReference>
<protein>
    <submittedName>
        <fullName evidence="2">Haloalkane dehalogenase-like protein</fullName>
    </submittedName>
</protein>
<organism evidence="2 3">
    <name type="scientific">Vulgatibacter incomptus</name>
    <dbReference type="NCBI Taxonomy" id="1391653"/>
    <lineage>
        <taxon>Bacteria</taxon>
        <taxon>Pseudomonadati</taxon>
        <taxon>Myxococcota</taxon>
        <taxon>Myxococcia</taxon>
        <taxon>Myxococcales</taxon>
        <taxon>Cystobacterineae</taxon>
        <taxon>Vulgatibacteraceae</taxon>
        <taxon>Vulgatibacter</taxon>
    </lineage>
</organism>